<protein>
    <submittedName>
        <fullName evidence="1">Uncharacterized protein</fullName>
    </submittedName>
</protein>
<proteinExistence type="predicted"/>
<dbReference type="AlphaFoldDB" id="A0A0A9DJ06"/>
<evidence type="ECO:0000313" key="1">
    <source>
        <dbReference type="EMBL" id="JAD83772.1"/>
    </source>
</evidence>
<organism evidence="1">
    <name type="scientific">Arundo donax</name>
    <name type="common">Giant reed</name>
    <name type="synonym">Donax arundinaceus</name>
    <dbReference type="NCBI Taxonomy" id="35708"/>
    <lineage>
        <taxon>Eukaryota</taxon>
        <taxon>Viridiplantae</taxon>
        <taxon>Streptophyta</taxon>
        <taxon>Embryophyta</taxon>
        <taxon>Tracheophyta</taxon>
        <taxon>Spermatophyta</taxon>
        <taxon>Magnoliopsida</taxon>
        <taxon>Liliopsida</taxon>
        <taxon>Poales</taxon>
        <taxon>Poaceae</taxon>
        <taxon>PACMAD clade</taxon>
        <taxon>Arundinoideae</taxon>
        <taxon>Arundineae</taxon>
        <taxon>Arundo</taxon>
    </lineage>
</organism>
<sequence length="85" mass="9606">MLVRILLLRWLQRWLQHPLYSRTIRIIHISWYMVPPLSSNLQGIGVGSIVPAVQMLQNSTTQPVIGMSLCGVVHGCILQLAIHHT</sequence>
<accession>A0A0A9DJ06</accession>
<reference evidence="1" key="1">
    <citation type="submission" date="2014-09" db="EMBL/GenBank/DDBJ databases">
        <authorList>
            <person name="Magalhaes I.L.F."/>
            <person name="Oliveira U."/>
            <person name="Santos F.R."/>
            <person name="Vidigal T.H.D.A."/>
            <person name="Brescovit A.D."/>
            <person name="Santos A.J."/>
        </authorList>
    </citation>
    <scope>NUCLEOTIDE SEQUENCE</scope>
    <source>
        <tissue evidence="1">Shoot tissue taken approximately 20 cm above the soil surface</tissue>
    </source>
</reference>
<dbReference type="EMBL" id="GBRH01214123">
    <property type="protein sequence ID" value="JAD83772.1"/>
    <property type="molecule type" value="Transcribed_RNA"/>
</dbReference>
<name>A0A0A9DJ06_ARUDO</name>
<reference evidence="1" key="2">
    <citation type="journal article" date="2015" name="Data Brief">
        <title>Shoot transcriptome of the giant reed, Arundo donax.</title>
        <authorList>
            <person name="Barrero R.A."/>
            <person name="Guerrero F.D."/>
            <person name="Moolhuijzen P."/>
            <person name="Goolsby J.A."/>
            <person name="Tidwell J."/>
            <person name="Bellgard S.E."/>
            <person name="Bellgard M.I."/>
        </authorList>
    </citation>
    <scope>NUCLEOTIDE SEQUENCE</scope>
    <source>
        <tissue evidence="1">Shoot tissue taken approximately 20 cm above the soil surface</tissue>
    </source>
</reference>